<organism evidence="2 3">
    <name type="scientific">Acinetobacter phage vB_AbaM-IME-AB2</name>
    <dbReference type="NCBI Taxonomy" id="1243183"/>
    <lineage>
        <taxon>Viruses</taxon>
        <taxon>Duplodnaviria</taxon>
        <taxon>Heunggongvirae</taxon>
        <taxon>Uroviricota</taxon>
        <taxon>Caudoviricetes</taxon>
        <taxon>Obolenskvirus</taxon>
        <taxon>Obolenskvirus AB2</taxon>
    </lineage>
</organism>
<evidence type="ECO:0000256" key="1">
    <source>
        <dbReference type="SAM" id="MobiDB-lite"/>
    </source>
</evidence>
<dbReference type="EMBL" id="JX976549">
    <property type="protein sequence ID" value="AFV51535.1"/>
    <property type="molecule type" value="Genomic_DNA"/>
</dbReference>
<feature type="compositionally biased region" description="Low complexity" evidence="1">
    <location>
        <begin position="164"/>
        <end position="177"/>
    </location>
</feature>
<dbReference type="OrthoDB" id="8612at10239"/>
<reference evidence="2 3" key="1">
    <citation type="journal article" date="2014" name="BMC Microbiol.">
        <title>Characterization, sequencing and comparative genomic analysis of vB_AbaM-IME-AB2, a novel lytic bacteriophage that infects multidrug-resistant Acinetobacter baumannii clinical isolates.</title>
        <authorList>
            <person name="Peng F."/>
            <person name="Mi Z."/>
            <person name="Huang Y."/>
            <person name="Yuan X."/>
            <person name="Niu W."/>
            <person name="Wang Y."/>
            <person name="Hua Y."/>
            <person name="Fan H."/>
            <person name="Bai C."/>
            <person name="Tong Y."/>
        </authorList>
    </citation>
    <scope>NUCLEOTIDE SEQUENCE [LARGE SCALE GENOMIC DNA]</scope>
</reference>
<gene>
    <name evidence="2" type="ORF">AB2_51</name>
</gene>
<accession>K4P079</accession>
<proteinExistence type="predicted"/>
<keyword evidence="3" id="KW-1185">Reference proteome</keyword>
<sequence>MYSSGNETVDKIGLMNIEGNVIPFNWFSVFKFKNGKPDLNAIVILSEIVYWYRPKIVRDEDTGATIGVRKKFKADLLQRSYESFAKQFGLTKRQVKEAFDRLCEFGVVIREFRTVKTDNSTLFNVLFIGLDADIVSSVSMYHPPTLESTTLLRSNVPPHTLKRNTYTETTTENTTENTTDKKQSSFSEKFEKFWNEYPKCKRKGTKEAANKTFTKYQKDFEMIMKVLEEFKKDEMWTKNNGEFIAAPSSWLNKQYWKTDYWIEQVSNNSADKVQAQENVVRRAVAVPINYLD</sequence>
<feature type="region of interest" description="Disordered" evidence="1">
    <location>
        <begin position="157"/>
        <end position="184"/>
    </location>
</feature>
<evidence type="ECO:0000313" key="2">
    <source>
        <dbReference type="EMBL" id="AFV51535.1"/>
    </source>
</evidence>
<name>K4P079_9CAUD</name>
<evidence type="ECO:0000313" key="3">
    <source>
        <dbReference type="Proteomes" id="UP000009200"/>
    </source>
</evidence>
<protein>
    <submittedName>
        <fullName evidence="2">Putative primosomal protein</fullName>
    </submittedName>
</protein>
<dbReference type="Proteomes" id="UP000009200">
    <property type="component" value="Segment"/>
</dbReference>